<sequence length="62" mass="6443">MSALTGYSPPSTRDTVDADTLARKATSRMVLRAAPPPFLVIPSPFPPPWHMPSATASPAPGG</sequence>
<reference evidence="1 2" key="1">
    <citation type="journal article" date="2019" name="Int. J. Syst. Evol. Microbiol.">
        <title>The Global Catalogue of Microorganisms (GCM) 10K type strain sequencing project: providing services to taxonomists for standard genome sequencing and annotation.</title>
        <authorList>
            <consortium name="The Broad Institute Genomics Platform"/>
            <consortium name="The Broad Institute Genome Sequencing Center for Infectious Disease"/>
            <person name="Wu L."/>
            <person name="Ma J."/>
        </authorList>
    </citation>
    <scope>NUCLEOTIDE SEQUENCE [LARGE SCALE GENOMIC DNA]</scope>
    <source>
        <strain evidence="1 2">JCM 14924</strain>
    </source>
</reference>
<comment type="caution">
    <text evidence="1">The sequence shown here is derived from an EMBL/GenBank/DDBJ whole genome shotgun (WGS) entry which is preliminary data.</text>
</comment>
<accession>A0ABN3BHP9</accession>
<organism evidence="1 2">
    <name type="scientific">Streptomyces bangladeshensis</name>
    <dbReference type="NCBI Taxonomy" id="295352"/>
    <lineage>
        <taxon>Bacteria</taxon>
        <taxon>Bacillati</taxon>
        <taxon>Actinomycetota</taxon>
        <taxon>Actinomycetes</taxon>
        <taxon>Kitasatosporales</taxon>
        <taxon>Streptomycetaceae</taxon>
        <taxon>Streptomyces</taxon>
    </lineage>
</organism>
<proteinExistence type="predicted"/>
<evidence type="ECO:0000313" key="2">
    <source>
        <dbReference type="Proteomes" id="UP001501391"/>
    </source>
</evidence>
<evidence type="ECO:0000313" key="1">
    <source>
        <dbReference type="EMBL" id="GAA2196238.1"/>
    </source>
</evidence>
<keyword evidence="2" id="KW-1185">Reference proteome</keyword>
<name>A0ABN3BHP9_9ACTN</name>
<protein>
    <submittedName>
        <fullName evidence="1">Uncharacterized protein</fullName>
    </submittedName>
</protein>
<dbReference type="Proteomes" id="UP001501391">
    <property type="component" value="Unassembled WGS sequence"/>
</dbReference>
<dbReference type="EMBL" id="BAAAOQ010000009">
    <property type="protein sequence ID" value="GAA2196238.1"/>
    <property type="molecule type" value="Genomic_DNA"/>
</dbReference>
<gene>
    <name evidence="1" type="ORF">GCM10009787_29690</name>
</gene>